<dbReference type="GO" id="GO:0046930">
    <property type="term" value="C:pore complex"/>
    <property type="evidence" value="ECO:0007669"/>
    <property type="project" value="UniProtKB-KW"/>
</dbReference>
<evidence type="ECO:0000256" key="12">
    <source>
        <dbReference type="ARBA" id="ARBA00023139"/>
    </source>
</evidence>
<feature type="signal peptide" evidence="15">
    <location>
        <begin position="1"/>
        <end position="26"/>
    </location>
</feature>
<dbReference type="Proteomes" id="UP000282971">
    <property type="component" value="Unassembled WGS sequence"/>
</dbReference>
<keyword evidence="4" id="KW-1134">Transmembrane beta strand</keyword>
<evidence type="ECO:0000259" key="17">
    <source>
        <dbReference type="Pfam" id="PF22461"/>
    </source>
</evidence>
<dbReference type="PANTHER" id="PTHR33619:SF3">
    <property type="entry name" value="POLYSACCHARIDE EXPORT PROTEIN GFCE-RELATED"/>
    <property type="match status" value="1"/>
</dbReference>
<keyword evidence="6" id="KW-0812">Transmembrane</keyword>
<keyword evidence="8" id="KW-0625">Polysaccharide transport</keyword>
<evidence type="ECO:0000256" key="15">
    <source>
        <dbReference type="SAM" id="SignalP"/>
    </source>
</evidence>
<evidence type="ECO:0000256" key="13">
    <source>
        <dbReference type="ARBA" id="ARBA00023237"/>
    </source>
</evidence>
<accession>A0A437LUM6</accession>
<organism evidence="18 19">
    <name type="scientific">Sphingomonas crocodyli</name>
    <dbReference type="NCBI Taxonomy" id="1979270"/>
    <lineage>
        <taxon>Bacteria</taxon>
        <taxon>Pseudomonadati</taxon>
        <taxon>Pseudomonadota</taxon>
        <taxon>Alphaproteobacteria</taxon>
        <taxon>Sphingomonadales</taxon>
        <taxon>Sphingomonadaceae</taxon>
        <taxon>Sphingomonas</taxon>
    </lineage>
</organism>
<evidence type="ECO:0000259" key="16">
    <source>
        <dbReference type="Pfam" id="PF02563"/>
    </source>
</evidence>
<feature type="domain" description="Polysaccharide export protein N-terminal" evidence="16">
    <location>
        <begin position="84"/>
        <end position="182"/>
    </location>
</feature>
<keyword evidence="12" id="KW-0564">Palmitate</keyword>
<evidence type="ECO:0000313" key="19">
    <source>
        <dbReference type="Proteomes" id="UP000282971"/>
    </source>
</evidence>
<keyword evidence="14" id="KW-0449">Lipoprotein</keyword>
<dbReference type="GO" id="GO:0015159">
    <property type="term" value="F:polysaccharide transmembrane transporter activity"/>
    <property type="evidence" value="ECO:0007669"/>
    <property type="project" value="InterPro"/>
</dbReference>
<dbReference type="Gene3D" id="3.30.1950.10">
    <property type="entry name" value="wza like domain"/>
    <property type="match status" value="1"/>
</dbReference>
<dbReference type="PROSITE" id="PS51257">
    <property type="entry name" value="PROKAR_LIPOPROTEIN"/>
    <property type="match status" value="1"/>
</dbReference>
<keyword evidence="13" id="KW-0998">Cell outer membrane</keyword>
<sequence length="390" mass="40891">MLSKLLRRSRLPATSLALAIMLSGCASLPSSGPTAGKVRAAANDPRGLGFQIVNLDATAFRQLAGATGPTTEGRFAPLAQDARVDRIAPGDELQINLYEVGVTLFGSPSGLGETAAGAGPAVESGAATARRFGPLTVASDGTIRLPYAGRLQVAGSTAYDVQRMIEQAFAGKSQNPQALVTIVSSPANSVYLFGDVARPGRQQLTAAREHILDTLAVSGGARIASDDTTVRLTRAGQTVAMRLGDIRPSSSDDLLLQPGDRVELVKEPRSYSVFGASQRVSQVPFEAPSVSLAEALARVGGPNDAQADPSAVFLFRYDAAAVAAGKPIIYRLDLMRPESYLIAQAFPMRDKDLIYIANAASGPVTKFVSIINQLFAPVLTAVVVSDQIRN</sequence>
<dbReference type="Pfam" id="PF02563">
    <property type="entry name" value="Poly_export"/>
    <property type="match status" value="1"/>
</dbReference>
<proteinExistence type="inferred from homology"/>
<evidence type="ECO:0000256" key="10">
    <source>
        <dbReference type="ARBA" id="ARBA00023114"/>
    </source>
</evidence>
<dbReference type="OrthoDB" id="7198507at2"/>
<keyword evidence="3" id="KW-0813">Transport</keyword>
<keyword evidence="19" id="KW-1185">Reference proteome</keyword>
<comment type="caution">
    <text evidence="18">The sequence shown here is derived from an EMBL/GenBank/DDBJ whole genome shotgun (WGS) entry which is preliminary data.</text>
</comment>
<evidence type="ECO:0000256" key="8">
    <source>
        <dbReference type="ARBA" id="ARBA00023047"/>
    </source>
</evidence>
<feature type="domain" description="SLBB" evidence="17">
    <location>
        <begin position="271"/>
        <end position="356"/>
    </location>
</feature>
<keyword evidence="9" id="KW-0406">Ion transport</keyword>
<gene>
    <name evidence="18" type="ORF">EOD43_23310</name>
</gene>
<protein>
    <submittedName>
        <fullName evidence="18">Polysaccharide export protein</fullName>
    </submittedName>
</protein>
<evidence type="ECO:0000256" key="5">
    <source>
        <dbReference type="ARBA" id="ARBA00022597"/>
    </source>
</evidence>
<evidence type="ECO:0000256" key="1">
    <source>
        <dbReference type="ARBA" id="ARBA00004571"/>
    </source>
</evidence>
<dbReference type="AlphaFoldDB" id="A0A437LUM6"/>
<dbReference type="InterPro" id="IPR003715">
    <property type="entry name" value="Poly_export_N"/>
</dbReference>
<evidence type="ECO:0000256" key="11">
    <source>
        <dbReference type="ARBA" id="ARBA00023136"/>
    </source>
</evidence>
<dbReference type="RefSeq" id="WP_127746847.1">
    <property type="nucleotide sequence ID" value="NZ_SACN01000007.1"/>
</dbReference>
<feature type="domain" description="SLBB" evidence="17">
    <location>
        <begin position="189"/>
        <end position="262"/>
    </location>
</feature>
<comment type="similarity">
    <text evidence="2">Belongs to the BexD/CtrA/VexA family.</text>
</comment>
<evidence type="ECO:0000256" key="9">
    <source>
        <dbReference type="ARBA" id="ARBA00023065"/>
    </source>
</evidence>
<dbReference type="Gene3D" id="3.10.560.10">
    <property type="entry name" value="Outer membrane lipoprotein wza domain like"/>
    <property type="match status" value="2"/>
</dbReference>
<evidence type="ECO:0000313" key="18">
    <source>
        <dbReference type="EMBL" id="RVT89052.1"/>
    </source>
</evidence>
<reference evidence="18 19" key="1">
    <citation type="submission" date="2019-01" db="EMBL/GenBank/DDBJ databases">
        <authorList>
            <person name="Chen W.-M."/>
        </authorList>
    </citation>
    <scope>NUCLEOTIDE SEQUENCE [LARGE SCALE GENOMIC DNA]</scope>
    <source>
        <strain evidence="18 19">CCP-7</strain>
    </source>
</reference>
<keyword evidence="5" id="KW-0762">Sugar transport</keyword>
<dbReference type="InterPro" id="IPR049712">
    <property type="entry name" value="Poly_export"/>
</dbReference>
<evidence type="ECO:0000256" key="3">
    <source>
        <dbReference type="ARBA" id="ARBA00022448"/>
    </source>
</evidence>
<keyword evidence="7 15" id="KW-0732">Signal</keyword>
<evidence type="ECO:0000256" key="6">
    <source>
        <dbReference type="ARBA" id="ARBA00022692"/>
    </source>
</evidence>
<name>A0A437LUM6_9SPHN</name>
<dbReference type="EMBL" id="SACN01000007">
    <property type="protein sequence ID" value="RVT89052.1"/>
    <property type="molecule type" value="Genomic_DNA"/>
</dbReference>
<evidence type="ECO:0000256" key="7">
    <source>
        <dbReference type="ARBA" id="ARBA00022729"/>
    </source>
</evidence>
<keyword evidence="11" id="KW-0472">Membrane</keyword>
<dbReference type="GO" id="GO:0006811">
    <property type="term" value="P:monoatomic ion transport"/>
    <property type="evidence" value="ECO:0007669"/>
    <property type="project" value="UniProtKB-KW"/>
</dbReference>
<feature type="chain" id="PRO_5019229105" evidence="15">
    <location>
        <begin position="27"/>
        <end position="390"/>
    </location>
</feature>
<dbReference type="GO" id="GO:0009279">
    <property type="term" value="C:cell outer membrane"/>
    <property type="evidence" value="ECO:0007669"/>
    <property type="project" value="UniProtKB-SubCell"/>
</dbReference>
<dbReference type="PANTHER" id="PTHR33619">
    <property type="entry name" value="POLYSACCHARIDE EXPORT PROTEIN GFCE-RELATED"/>
    <property type="match status" value="1"/>
</dbReference>
<dbReference type="InterPro" id="IPR054765">
    <property type="entry name" value="SLBB_dom"/>
</dbReference>
<evidence type="ECO:0000256" key="14">
    <source>
        <dbReference type="ARBA" id="ARBA00023288"/>
    </source>
</evidence>
<dbReference type="GO" id="GO:0015288">
    <property type="term" value="F:porin activity"/>
    <property type="evidence" value="ECO:0007669"/>
    <property type="project" value="UniProtKB-KW"/>
</dbReference>
<keyword evidence="10" id="KW-0626">Porin</keyword>
<dbReference type="Pfam" id="PF22461">
    <property type="entry name" value="SLBB_2"/>
    <property type="match status" value="2"/>
</dbReference>
<comment type="subcellular location">
    <subcellularLocation>
        <location evidence="1">Cell outer membrane</location>
        <topology evidence="1">Multi-pass membrane protein</topology>
    </subcellularLocation>
</comment>
<evidence type="ECO:0000256" key="2">
    <source>
        <dbReference type="ARBA" id="ARBA00009450"/>
    </source>
</evidence>
<evidence type="ECO:0000256" key="4">
    <source>
        <dbReference type="ARBA" id="ARBA00022452"/>
    </source>
</evidence>